<comment type="caution">
    <text evidence="4">The sequence shown here is derived from an EMBL/GenBank/DDBJ whole genome shotgun (WGS) entry which is preliminary data.</text>
</comment>
<evidence type="ECO:0000259" key="2">
    <source>
        <dbReference type="PROSITE" id="PS50110"/>
    </source>
</evidence>
<dbReference type="Pfam" id="PF00072">
    <property type="entry name" value="Response_reg"/>
    <property type="match status" value="1"/>
</dbReference>
<dbReference type="Proteomes" id="UP000003213">
    <property type="component" value="Chromosome"/>
</dbReference>
<sequence>MDSPIILVLEDHSLQRAAAVSVLRRLGYTGIIEATDGHDAIDKIQATGGVDVAICDLNMAGMDGLTFLRQASQLSLMQSIIICSSLAEDLLSTVDHIVKQQGLDLLGIITKPLCAPALKTLLLKHKLKRSDPAKSSVRPIRMPSESTIRRAIANQEFRAYYQPKFSLRTGEIDGAEVLARWQTLDQGLISPSFFLPSIQRYGLVNELFYNLLAQGLSLQKLVQSNGKPFKLAFNLDVSQLNNLDLVERIKLLLRTHGASPQGLIFELTETGLLEIPHVGMENMVRLRMLGVGLAIDDFGVGYSSLERLCQMPFNELKLDAGFIQRMDQHRYIKVIQGTLSLAKDLNMRVVAEGIETAEQLRGLSRLGCQWGQGYFYARPMSWAHMAGWRFEGDQSAWRRAVDVPGC</sequence>
<accession>I4KAQ5</accession>
<evidence type="ECO:0000256" key="1">
    <source>
        <dbReference type="PROSITE-ProRule" id="PRU00169"/>
    </source>
</evidence>
<dbReference type="Gene3D" id="3.20.20.450">
    <property type="entry name" value="EAL domain"/>
    <property type="match status" value="1"/>
</dbReference>
<dbReference type="InterPro" id="IPR001633">
    <property type="entry name" value="EAL_dom"/>
</dbReference>
<feature type="domain" description="Response regulatory" evidence="2">
    <location>
        <begin position="5"/>
        <end position="126"/>
    </location>
</feature>
<dbReference type="InterPro" id="IPR035919">
    <property type="entry name" value="EAL_sf"/>
</dbReference>
<dbReference type="EMBL" id="AHPN01000001">
    <property type="protein sequence ID" value="EIK61795.1"/>
    <property type="molecule type" value="Genomic_DNA"/>
</dbReference>
<organism evidence="4 5">
    <name type="scientific">Pseudomonas lactis</name>
    <dbReference type="NCBI Taxonomy" id="1615674"/>
    <lineage>
        <taxon>Bacteria</taxon>
        <taxon>Pseudomonadati</taxon>
        <taxon>Pseudomonadota</taxon>
        <taxon>Gammaproteobacteria</taxon>
        <taxon>Pseudomonadales</taxon>
        <taxon>Pseudomonadaceae</taxon>
        <taxon>Pseudomonas</taxon>
    </lineage>
</organism>
<dbReference type="SMART" id="SM00448">
    <property type="entry name" value="REC"/>
    <property type="match status" value="1"/>
</dbReference>
<dbReference type="SMART" id="SM00052">
    <property type="entry name" value="EAL"/>
    <property type="match status" value="1"/>
</dbReference>
<proteinExistence type="predicted"/>
<feature type="domain" description="EAL" evidence="3">
    <location>
        <begin position="141"/>
        <end position="393"/>
    </location>
</feature>
<dbReference type="Pfam" id="PF00563">
    <property type="entry name" value="EAL"/>
    <property type="match status" value="1"/>
</dbReference>
<dbReference type="AlphaFoldDB" id="I4KAQ5"/>
<evidence type="ECO:0000313" key="5">
    <source>
        <dbReference type="Proteomes" id="UP000003213"/>
    </source>
</evidence>
<dbReference type="PROSITE" id="PS50110">
    <property type="entry name" value="RESPONSE_REGULATORY"/>
    <property type="match status" value="1"/>
</dbReference>
<name>I4KAQ5_9PSED</name>
<dbReference type="SUPFAM" id="SSF141868">
    <property type="entry name" value="EAL domain-like"/>
    <property type="match status" value="1"/>
</dbReference>
<keyword evidence="1" id="KW-0597">Phosphoprotein</keyword>
<dbReference type="RefSeq" id="WP_003193388.1">
    <property type="nucleotide sequence ID" value="NZ_CM001513.1"/>
</dbReference>
<feature type="modified residue" description="4-aspartylphosphate" evidence="1">
    <location>
        <position position="56"/>
    </location>
</feature>
<dbReference type="PANTHER" id="PTHR33121">
    <property type="entry name" value="CYCLIC DI-GMP PHOSPHODIESTERASE PDEF"/>
    <property type="match status" value="1"/>
</dbReference>
<reference evidence="4 5" key="1">
    <citation type="journal article" date="2012" name="PLoS Genet.">
        <title>Comparative Genomics of Plant-Associated Pseudomonas spp.: Insights into Diversity and Inheritance of Traits Involved in Multitrophic Interactions.</title>
        <authorList>
            <person name="Loper J.E."/>
            <person name="Hassan K.A."/>
            <person name="Mavrodi D.V."/>
            <person name="Davis E.W.II."/>
            <person name="Lim C.K."/>
            <person name="Shaffer B.T."/>
            <person name="Elbourne L.D."/>
            <person name="Stockwell V.O."/>
            <person name="Hartney S.L."/>
            <person name="Breakwell K."/>
            <person name="Henkels M.D."/>
            <person name="Tetu S.G."/>
            <person name="Rangel L.I."/>
            <person name="Kidarsa T.A."/>
            <person name="Wilson N.L."/>
            <person name="van de Mortel J.E."/>
            <person name="Song C."/>
            <person name="Blumhagen R."/>
            <person name="Radune D."/>
            <person name="Hostetler J.B."/>
            <person name="Brinkac L.M."/>
            <person name="Durkin A.S."/>
            <person name="Kluepfel D.A."/>
            <person name="Wechter W.P."/>
            <person name="Anderson A.J."/>
            <person name="Kim Y.C."/>
            <person name="Pierson L.S.III."/>
            <person name="Pierson E.A."/>
            <person name="Lindow S.E."/>
            <person name="Kobayashi D.Y."/>
            <person name="Raaijmakers J.M."/>
            <person name="Weller D.M."/>
            <person name="Thomashow L.S."/>
            <person name="Allen A.E."/>
            <person name="Paulsen I.T."/>
        </authorList>
    </citation>
    <scope>NUCLEOTIDE SEQUENCE [LARGE SCALE GENOMIC DNA]</scope>
    <source>
        <strain evidence="4 5">SS101</strain>
    </source>
</reference>
<dbReference type="HOGENOM" id="CLU_000445_70_2_6"/>
<dbReference type="PROSITE" id="PS50883">
    <property type="entry name" value="EAL"/>
    <property type="match status" value="1"/>
</dbReference>
<dbReference type="GO" id="GO:0071111">
    <property type="term" value="F:cyclic-guanylate-specific phosphodiesterase activity"/>
    <property type="evidence" value="ECO:0007669"/>
    <property type="project" value="InterPro"/>
</dbReference>
<dbReference type="PANTHER" id="PTHR33121:SF70">
    <property type="entry name" value="SIGNALING PROTEIN YKOW"/>
    <property type="match status" value="1"/>
</dbReference>
<gene>
    <name evidence="4" type="primary">rocR</name>
    <name evidence="4" type="ORF">PflSS101_4010</name>
</gene>
<dbReference type="InterPro" id="IPR050706">
    <property type="entry name" value="Cyclic-di-GMP_PDE-like"/>
</dbReference>
<dbReference type="PATRIC" id="fig|1038924.3.peg.3867"/>
<protein>
    <submittedName>
        <fullName evidence="4">Response regulator RocR</fullName>
    </submittedName>
</protein>
<dbReference type="Gene3D" id="3.40.50.2300">
    <property type="match status" value="1"/>
</dbReference>
<dbReference type="SUPFAM" id="SSF52172">
    <property type="entry name" value="CheY-like"/>
    <property type="match status" value="1"/>
</dbReference>
<dbReference type="GO" id="GO:0000160">
    <property type="term" value="P:phosphorelay signal transduction system"/>
    <property type="evidence" value="ECO:0007669"/>
    <property type="project" value="InterPro"/>
</dbReference>
<evidence type="ECO:0000259" key="3">
    <source>
        <dbReference type="PROSITE" id="PS50883"/>
    </source>
</evidence>
<dbReference type="InterPro" id="IPR001789">
    <property type="entry name" value="Sig_transdc_resp-reg_receiver"/>
</dbReference>
<evidence type="ECO:0000313" key="4">
    <source>
        <dbReference type="EMBL" id="EIK61795.1"/>
    </source>
</evidence>
<dbReference type="CDD" id="cd01948">
    <property type="entry name" value="EAL"/>
    <property type="match status" value="1"/>
</dbReference>
<dbReference type="InterPro" id="IPR011006">
    <property type="entry name" value="CheY-like_superfamily"/>
</dbReference>